<feature type="domain" description="Fibronectin type-III" evidence="2">
    <location>
        <begin position="185"/>
        <end position="279"/>
    </location>
</feature>
<keyword evidence="1" id="KW-0393">Immunoglobulin domain</keyword>
<gene>
    <name evidence="3" type="primary">Ttn_5</name>
    <name evidence="3" type="ORF">EYF80_020179</name>
</gene>
<proteinExistence type="predicted"/>
<dbReference type="InterPro" id="IPR013783">
    <property type="entry name" value="Ig-like_fold"/>
</dbReference>
<accession>A0A4Z2HX12</accession>
<feature type="domain" description="Fibronectin type-III" evidence="2">
    <location>
        <begin position="1"/>
        <end position="78"/>
    </location>
</feature>
<dbReference type="OrthoDB" id="5969272at2759"/>
<evidence type="ECO:0000259" key="2">
    <source>
        <dbReference type="PROSITE" id="PS50853"/>
    </source>
</evidence>
<comment type="caution">
    <text evidence="3">The sequence shown here is derived from an EMBL/GenBank/DDBJ whole genome shotgun (WGS) entry which is preliminary data.</text>
</comment>
<dbReference type="FunFam" id="2.60.40.10:FF:000160">
    <property type="entry name" value="Titin a"/>
    <property type="match status" value="1"/>
</dbReference>
<sequence>MAWNPPRDDGGSPITNYIVESRLTDKEEWVKLSATVKHTTFKACKLAALKEYVFRISAENQYGIGAPAEHVPIIAKYSFDPPGAPTRVTPSDIAKDAVTLTWFEPDEDGGNPISGYWVEKFDPESDKWIRCNKLPIKDTTFRVKGLPTKKKYSFRVLAENLAGPGKPSVETDPILVKDPIDPPWAPGKPVVRDVGKTSAVLAWTRPEHDGGAKIEGYIIEFQKAGSEEWIRIAEDIPQTEHQLQGLIEKQEYSFRVKAANKAGESEPSEPSEPVVCKERLYAPSAPQWLEVANITKTNADLKWQAPSSDGGSPITNYVVEKRDVRRKAWQSVDTTVKELKYTVTPLNEGSLYVFRVAAENAVGTGEFCELEDAVLAKDTFSKFSAVTRDLQG</sequence>
<dbReference type="PROSITE" id="PS50853">
    <property type="entry name" value="FN3"/>
    <property type="match status" value="4"/>
</dbReference>
<protein>
    <submittedName>
        <fullName evidence="3">Titin</fullName>
    </submittedName>
</protein>
<evidence type="ECO:0000256" key="1">
    <source>
        <dbReference type="ARBA" id="ARBA00023319"/>
    </source>
</evidence>
<reference evidence="3 4" key="1">
    <citation type="submission" date="2019-03" db="EMBL/GenBank/DDBJ databases">
        <title>First draft genome of Liparis tanakae, snailfish: a comprehensive survey of snailfish specific genes.</title>
        <authorList>
            <person name="Kim W."/>
            <person name="Song I."/>
            <person name="Jeong J.-H."/>
            <person name="Kim D."/>
            <person name="Kim S."/>
            <person name="Ryu S."/>
            <person name="Song J.Y."/>
            <person name="Lee S.K."/>
        </authorList>
    </citation>
    <scope>NUCLEOTIDE SEQUENCE [LARGE SCALE GENOMIC DNA]</scope>
    <source>
        <tissue evidence="3">Muscle</tissue>
    </source>
</reference>
<dbReference type="EMBL" id="SRLO01000174">
    <property type="protein sequence ID" value="TNN69533.1"/>
    <property type="molecule type" value="Genomic_DNA"/>
</dbReference>
<dbReference type="PANTHER" id="PTHR14340">
    <property type="entry name" value="MICROFIBRIL-ASSOCIATED GLYCOPROTEIN 3"/>
    <property type="match status" value="1"/>
</dbReference>
<organism evidence="3 4">
    <name type="scientific">Liparis tanakae</name>
    <name type="common">Tanaka's snailfish</name>
    <dbReference type="NCBI Taxonomy" id="230148"/>
    <lineage>
        <taxon>Eukaryota</taxon>
        <taxon>Metazoa</taxon>
        <taxon>Chordata</taxon>
        <taxon>Craniata</taxon>
        <taxon>Vertebrata</taxon>
        <taxon>Euteleostomi</taxon>
        <taxon>Actinopterygii</taxon>
        <taxon>Neopterygii</taxon>
        <taxon>Teleostei</taxon>
        <taxon>Neoteleostei</taxon>
        <taxon>Acanthomorphata</taxon>
        <taxon>Eupercaria</taxon>
        <taxon>Perciformes</taxon>
        <taxon>Cottioidei</taxon>
        <taxon>Cottales</taxon>
        <taxon>Liparidae</taxon>
        <taxon>Liparis</taxon>
    </lineage>
</organism>
<dbReference type="Proteomes" id="UP000314294">
    <property type="component" value="Unassembled WGS sequence"/>
</dbReference>
<dbReference type="SUPFAM" id="SSF49265">
    <property type="entry name" value="Fibronectin type III"/>
    <property type="match status" value="2"/>
</dbReference>
<dbReference type="InterPro" id="IPR036116">
    <property type="entry name" value="FN3_sf"/>
</dbReference>
<name>A0A4Z2HX12_9TELE</name>
<dbReference type="PANTHER" id="PTHR14340:SF9">
    <property type="entry name" value="FIBRONECTIN TYPE-III DOMAIN-CONTAINING PROTEIN"/>
    <property type="match status" value="1"/>
</dbReference>
<feature type="domain" description="Fibronectin type-III" evidence="2">
    <location>
        <begin position="81"/>
        <end position="179"/>
    </location>
</feature>
<feature type="domain" description="Fibronectin type-III" evidence="2">
    <location>
        <begin position="282"/>
        <end position="379"/>
    </location>
</feature>
<evidence type="ECO:0000313" key="4">
    <source>
        <dbReference type="Proteomes" id="UP000314294"/>
    </source>
</evidence>
<dbReference type="PRINTS" id="PR00014">
    <property type="entry name" value="FNTYPEIII"/>
</dbReference>
<dbReference type="AlphaFoldDB" id="A0A4Z2HX12"/>
<dbReference type="InterPro" id="IPR003961">
    <property type="entry name" value="FN3_dom"/>
</dbReference>
<keyword evidence="4" id="KW-1185">Reference proteome</keyword>
<dbReference type="FunFam" id="2.60.40.10:FF:000003">
    <property type="entry name" value="Titin isoform E"/>
    <property type="match status" value="1"/>
</dbReference>
<dbReference type="CDD" id="cd00063">
    <property type="entry name" value="FN3"/>
    <property type="match status" value="4"/>
</dbReference>
<dbReference type="FunFam" id="2.60.40.10:FF:000135">
    <property type="entry name" value="Titin a"/>
    <property type="match status" value="1"/>
</dbReference>
<evidence type="ECO:0000313" key="3">
    <source>
        <dbReference type="EMBL" id="TNN69533.1"/>
    </source>
</evidence>
<dbReference type="Gene3D" id="2.60.40.10">
    <property type="entry name" value="Immunoglobulins"/>
    <property type="match status" value="4"/>
</dbReference>
<dbReference type="Pfam" id="PF00041">
    <property type="entry name" value="fn3"/>
    <property type="match status" value="4"/>
</dbReference>
<dbReference type="SMART" id="SM00060">
    <property type="entry name" value="FN3"/>
    <property type="match status" value="3"/>
</dbReference>